<dbReference type="InterPro" id="IPR000873">
    <property type="entry name" value="AMP-dep_synth/lig_dom"/>
</dbReference>
<dbReference type="RefSeq" id="WP_266088772.1">
    <property type="nucleotide sequence ID" value="NZ_RKLV01000015.1"/>
</dbReference>
<dbReference type="PANTHER" id="PTHR43272:SF33">
    <property type="entry name" value="AMP-BINDING DOMAIN-CONTAINING PROTEIN-RELATED"/>
    <property type="match status" value="1"/>
</dbReference>
<accession>A0A9Q4GHB4</accession>
<dbReference type="Proteomes" id="UP001149411">
    <property type="component" value="Unassembled WGS sequence"/>
</dbReference>
<evidence type="ECO:0000259" key="4">
    <source>
        <dbReference type="Pfam" id="PF00501"/>
    </source>
</evidence>
<feature type="domain" description="AMP-dependent synthetase/ligase" evidence="4">
    <location>
        <begin position="6"/>
        <end position="273"/>
    </location>
</feature>
<keyword evidence="1" id="KW-0547">Nucleotide-binding</keyword>
<dbReference type="InterPro" id="IPR020845">
    <property type="entry name" value="AMP-binding_CS"/>
</dbReference>
<evidence type="ECO:0000256" key="2">
    <source>
        <dbReference type="ARBA" id="ARBA00022840"/>
    </source>
</evidence>
<evidence type="ECO:0000256" key="3">
    <source>
        <dbReference type="SAM" id="MobiDB-lite"/>
    </source>
</evidence>
<dbReference type="EMBL" id="RKLV01000015">
    <property type="protein sequence ID" value="MCX2819994.1"/>
    <property type="molecule type" value="Genomic_DNA"/>
</dbReference>
<dbReference type="CDD" id="cd05907">
    <property type="entry name" value="VL_LC_FACS_like"/>
    <property type="match status" value="1"/>
</dbReference>
<proteinExistence type="predicted"/>
<dbReference type="InterPro" id="IPR042099">
    <property type="entry name" value="ANL_N_sf"/>
</dbReference>
<keyword evidence="5" id="KW-0436">Ligase</keyword>
<dbReference type="Gene3D" id="3.40.50.12780">
    <property type="entry name" value="N-terminal domain of ligase-like"/>
    <property type="match status" value="1"/>
</dbReference>
<sequence>DWLDDLSLNDLCTLIYTSGTTGQPKGVRLTHRNFRSSINQGRKRFGPRPDKPDDLPSIDETDRVVSFLPLAHAFERYGSFLMYASGATVAYAESPDTLQDDFGAVSPTAGTSVPRVYEKVYDAIREQASGSGVKKRIFEWAEGVGERYHKTDSPGAWLSTKHTVADALVFSNVREALGGEIEFMISGGGSLSADLCALYHGMGLPILEGYGLTETAPIVSANPPEKPKIGTIGPAIADVETKLDVDAAPEDVRENGNVGELLVRGPNVTDGYWEKPDKTEASFTEAEDDGDDWFRTGDVVRMDDDGYMTFVDRAKELIVLSTGKNVPPQPIEDGFSTSRLVEQCMVVGDSEKFIGALMVPSFEGVRKRAEKEGVELPNDNEAIVDNETVRSWIEEEVNEVNENFESYETIKRFRLVAEEWTEENDLLTPSLKKKRRKIAEKHGDVIDDIYAEDGEDDEGN</sequence>
<feature type="non-terminal residue" evidence="5">
    <location>
        <position position="1"/>
    </location>
</feature>
<dbReference type="Pfam" id="PF23562">
    <property type="entry name" value="AMP-binding_C_3"/>
    <property type="match status" value="1"/>
</dbReference>
<name>A0A9Q4GHB4_9EURY</name>
<dbReference type="PANTHER" id="PTHR43272">
    <property type="entry name" value="LONG-CHAIN-FATTY-ACID--COA LIGASE"/>
    <property type="match status" value="1"/>
</dbReference>
<dbReference type="PROSITE" id="PS00455">
    <property type="entry name" value="AMP_BINDING"/>
    <property type="match status" value="1"/>
</dbReference>
<feature type="region of interest" description="Disordered" evidence="3">
    <location>
        <begin position="39"/>
        <end position="58"/>
    </location>
</feature>
<organism evidence="5 6">
    <name type="scientific">Halorutilus salinus</name>
    <dbReference type="NCBI Taxonomy" id="2487751"/>
    <lineage>
        <taxon>Archaea</taxon>
        <taxon>Methanobacteriati</taxon>
        <taxon>Methanobacteriota</taxon>
        <taxon>Stenosarchaea group</taxon>
        <taxon>Halobacteria</taxon>
        <taxon>Halorutilales</taxon>
        <taxon>Halorutilaceae</taxon>
        <taxon>Halorutilus</taxon>
    </lineage>
</organism>
<evidence type="ECO:0000313" key="5">
    <source>
        <dbReference type="EMBL" id="MCX2819994.1"/>
    </source>
</evidence>
<dbReference type="GO" id="GO:0004467">
    <property type="term" value="F:long-chain fatty acid-CoA ligase activity"/>
    <property type="evidence" value="ECO:0007669"/>
    <property type="project" value="TreeGrafter"/>
</dbReference>
<keyword evidence="6" id="KW-1185">Reference proteome</keyword>
<dbReference type="Pfam" id="PF00501">
    <property type="entry name" value="AMP-binding"/>
    <property type="match status" value="1"/>
</dbReference>
<keyword evidence="2" id="KW-0067">ATP-binding</keyword>
<evidence type="ECO:0000256" key="1">
    <source>
        <dbReference type="ARBA" id="ARBA00022741"/>
    </source>
</evidence>
<dbReference type="SUPFAM" id="SSF56801">
    <property type="entry name" value="Acetyl-CoA synthetase-like"/>
    <property type="match status" value="1"/>
</dbReference>
<gene>
    <name evidence="5" type="ORF">EGH25_11605</name>
</gene>
<protein>
    <submittedName>
        <fullName evidence="5">Long-chain fatty acid--CoA ligase</fullName>
    </submittedName>
</protein>
<dbReference type="GO" id="GO:0005524">
    <property type="term" value="F:ATP binding"/>
    <property type="evidence" value="ECO:0007669"/>
    <property type="project" value="UniProtKB-KW"/>
</dbReference>
<dbReference type="AlphaFoldDB" id="A0A9Q4GHB4"/>
<reference evidence="5" key="1">
    <citation type="submission" date="2022-09" db="EMBL/GenBank/DDBJ databases">
        <title>Haloadaptaus new haloarchaeum isolated from saline soil.</title>
        <authorList>
            <person name="Duran-Viseras A."/>
            <person name="Sanchez-Porro C."/>
            <person name="Ventosa A."/>
        </authorList>
    </citation>
    <scope>NUCLEOTIDE SEQUENCE</scope>
    <source>
        <strain evidence="5">F3-133</strain>
    </source>
</reference>
<comment type="caution">
    <text evidence="5">The sequence shown here is derived from an EMBL/GenBank/DDBJ whole genome shotgun (WGS) entry which is preliminary data.</text>
</comment>
<dbReference type="GO" id="GO:0016020">
    <property type="term" value="C:membrane"/>
    <property type="evidence" value="ECO:0007669"/>
    <property type="project" value="TreeGrafter"/>
</dbReference>
<evidence type="ECO:0000313" key="6">
    <source>
        <dbReference type="Proteomes" id="UP001149411"/>
    </source>
</evidence>